<dbReference type="STRING" id="1437059.A6A05_18895"/>
<keyword evidence="3" id="KW-1185">Reference proteome</keyword>
<feature type="compositionally biased region" description="Basic and acidic residues" evidence="1">
    <location>
        <begin position="91"/>
        <end position="102"/>
    </location>
</feature>
<comment type="caution">
    <text evidence="2">The sequence shown here is derived from an EMBL/GenBank/DDBJ whole genome shotgun (WGS) entry which is preliminary data.</text>
</comment>
<proteinExistence type="predicted"/>
<gene>
    <name evidence="2" type="ORF">A6A05_18895</name>
</gene>
<protein>
    <submittedName>
        <fullName evidence="2">Uncharacterized protein</fullName>
    </submittedName>
</protein>
<evidence type="ECO:0000256" key="1">
    <source>
        <dbReference type="SAM" id="MobiDB-lite"/>
    </source>
</evidence>
<evidence type="ECO:0000313" key="2">
    <source>
        <dbReference type="EMBL" id="OAN64909.1"/>
    </source>
</evidence>
<dbReference type="Proteomes" id="UP000078543">
    <property type="component" value="Unassembled WGS sequence"/>
</dbReference>
<accession>A0A178MYQ8</accession>
<dbReference type="AlphaFoldDB" id="A0A178MYQ8"/>
<evidence type="ECO:0000313" key="3">
    <source>
        <dbReference type="Proteomes" id="UP000078543"/>
    </source>
</evidence>
<organism evidence="2 3">
    <name type="scientific">Magnetospirillum moscoviense</name>
    <dbReference type="NCBI Taxonomy" id="1437059"/>
    <lineage>
        <taxon>Bacteria</taxon>
        <taxon>Pseudomonadati</taxon>
        <taxon>Pseudomonadota</taxon>
        <taxon>Alphaproteobacteria</taxon>
        <taxon>Rhodospirillales</taxon>
        <taxon>Rhodospirillaceae</taxon>
        <taxon>Magnetospirillum</taxon>
    </lineage>
</organism>
<reference evidence="2 3" key="1">
    <citation type="submission" date="2016-04" db="EMBL/GenBank/DDBJ databases">
        <title>Draft genome sequence of freshwater magnetotactic bacteria Magnetospirillum marisnigri SP-1 and Magnetospirillum moscoviense BB-1.</title>
        <authorList>
            <person name="Koziaeva V."/>
            <person name="Dziuba M.V."/>
            <person name="Ivanov T.M."/>
            <person name="Kuznetsov B."/>
            <person name="Grouzdev D.S."/>
        </authorList>
    </citation>
    <scope>NUCLEOTIDE SEQUENCE [LARGE SCALE GENOMIC DNA]</scope>
    <source>
        <strain evidence="2 3">BB-1</strain>
    </source>
</reference>
<dbReference type="EMBL" id="LWQU01000027">
    <property type="protein sequence ID" value="OAN64909.1"/>
    <property type="molecule type" value="Genomic_DNA"/>
</dbReference>
<feature type="region of interest" description="Disordered" evidence="1">
    <location>
        <begin position="73"/>
        <end position="102"/>
    </location>
</feature>
<sequence length="102" mass="10754">MDELDAALRHLGGVYDRAELSPRALARLAAIPKTAKAGLGRMANAALDRLRMPEGAALLSDHQLNAAIGGVGDVPLTGDAAQPETFATENQEPHEANKDEEK</sequence>
<name>A0A178MYQ8_9PROT</name>